<sequence>MSLLRASRSHDSAPDDHLKKTLDEFKATIRPSSWDSLNSAWANVQQLHQLLGEQIELVGYIGTRRDVSQKLSFTMLRNKNQTLVIQLISGEEDGELSTVDAHACLRSLKEWTPVLVRGRLKERPLARHKFVDGIKLIDAREIVVQHVQPLNDISEDIIVKNDTVFGPDQRHLQLRTNKELREDIFTRAKAMSRARLHLNSGQWREIETPILFKSTPEGAREFLVPTRQKGLAYALPQSPQQYKQILMASGITKYYQFARCFRDEDLRADRQPEFTQLDMEMSFANEEDVMNETENLLRQLWYRVLKQKTPEKFQRMKYQTAMAHYGSDKPDLRYESKIHTITEHLTPDLIGKITSLQDPAVDAIKISISEDPKVTRKFVSSFLDSPDGKVYLDNPDGQPGIFIGDLSQPMQGLGPLGRQYEMEGPESLKPENGDLLILQARPNVPFSDPSSAVAAHYDIVLNGVELGGGSRRIHSAAMQEFIFKDILKMKPERVEDFRHLLDVLRSGCPPHAGIALGWDRLMAVMCGRESVRDVIAFPKSGRGEDIATILFPTAIMEQPEFQIPEEYASKVTRVESKDKRTDAEILKTLMTHAPITSEKNIWTYWHAGVQNMPKWTQRNIINWVRLHGPEWTVRVLDTVPDSPNHALTWIATEDLPQAFVKGTMTGPYVGPHSADFLRGAALYTYGGVWMDVGCILFRHLDSVCWARLVDDTSPFSVAAPLIYGQFIANHIVASRKGDEFIRNWHLIFLELWKGRTDYSGVCQSPLINFIQKLDFEELAEAGYRWDWKLDVQTIIGYIGQVFAWMRLTWLQEPDGGFDGVNYWAKKVLLWNALPEDFPAETTIGFDGADILRFFAARLDADGDDAGHEKAKNAAWNMIAQSVMQKITHGKELCHKPHCGTLLDLPENEGKDMAPGTFGELLRYGSVHLEQTREMQYIEAAVVESELILRKGLLEV</sequence>
<dbReference type="GO" id="GO:0004815">
    <property type="term" value="F:aspartate-tRNA ligase activity"/>
    <property type="evidence" value="ECO:0007669"/>
    <property type="project" value="TreeGrafter"/>
</dbReference>
<dbReference type="EMBL" id="JAAABM010000024">
    <property type="protein sequence ID" value="KAF7671218.1"/>
    <property type="molecule type" value="Genomic_DNA"/>
</dbReference>
<dbReference type="Pfam" id="PF00152">
    <property type="entry name" value="tRNA-synt_2"/>
    <property type="match status" value="1"/>
</dbReference>
<protein>
    <submittedName>
        <fullName evidence="7">Aspartyl-trna synthetase</fullName>
    </submittedName>
</protein>
<proteinExistence type="predicted"/>
<name>A0A8H7B1L4_9PLEO</name>
<feature type="domain" description="Aminoacyl-transfer RNA synthetases class-II family profile" evidence="6">
    <location>
        <begin position="184"/>
        <end position="552"/>
    </location>
</feature>
<dbReference type="InterPro" id="IPR008441">
    <property type="entry name" value="AfumC-like_glycosyl_Trfase"/>
</dbReference>
<evidence type="ECO:0000256" key="3">
    <source>
        <dbReference type="ARBA" id="ARBA00022840"/>
    </source>
</evidence>
<organism evidence="7 8">
    <name type="scientific">Alternaria burnsii</name>
    <dbReference type="NCBI Taxonomy" id="1187904"/>
    <lineage>
        <taxon>Eukaryota</taxon>
        <taxon>Fungi</taxon>
        <taxon>Dikarya</taxon>
        <taxon>Ascomycota</taxon>
        <taxon>Pezizomycotina</taxon>
        <taxon>Dothideomycetes</taxon>
        <taxon>Pleosporomycetidae</taxon>
        <taxon>Pleosporales</taxon>
        <taxon>Pleosporineae</taxon>
        <taxon>Pleosporaceae</taxon>
        <taxon>Alternaria</taxon>
        <taxon>Alternaria sect. Alternaria</taxon>
    </lineage>
</organism>
<dbReference type="GeneID" id="62209004"/>
<dbReference type="GO" id="GO:0006422">
    <property type="term" value="P:aspartyl-tRNA aminoacylation"/>
    <property type="evidence" value="ECO:0007669"/>
    <property type="project" value="TreeGrafter"/>
</dbReference>
<evidence type="ECO:0000313" key="7">
    <source>
        <dbReference type="EMBL" id="KAF7671218.1"/>
    </source>
</evidence>
<dbReference type="GO" id="GO:0016757">
    <property type="term" value="F:glycosyltransferase activity"/>
    <property type="evidence" value="ECO:0007669"/>
    <property type="project" value="InterPro"/>
</dbReference>
<evidence type="ECO:0000313" key="8">
    <source>
        <dbReference type="Proteomes" id="UP000596902"/>
    </source>
</evidence>
<dbReference type="SUPFAM" id="SSF55681">
    <property type="entry name" value="Class II aaRS and biotin synthetases"/>
    <property type="match status" value="1"/>
</dbReference>
<dbReference type="SUPFAM" id="SSF53448">
    <property type="entry name" value="Nucleotide-diphospho-sugar transferases"/>
    <property type="match status" value="1"/>
</dbReference>
<keyword evidence="8" id="KW-1185">Reference proteome</keyword>
<evidence type="ECO:0000256" key="1">
    <source>
        <dbReference type="ARBA" id="ARBA00022598"/>
    </source>
</evidence>
<dbReference type="InterPro" id="IPR004364">
    <property type="entry name" value="Aa-tRNA-synt_II"/>
</dbReference>
<gene>
    <name evidence="7" type="ORF">GT037_010779</name>
</gene>
<evidence type="ECO:0000259" key="6">
    <source>
        <dbReference type="PROSITE" id="PS50862"/>
    </source>
</evidence>
<dbReference type="SUPFAM" id="SSF50249">
    <property type="entry name" value="Nucleic acid-binding proteins"/>
    <property type="match status" value="1"/>
</dbReference>
<reference evidence="7" key="1">
    <citation type="submission" date="2020-01" db="EMBL/GenBank/DDBJ databases">
        <authorList>
            <person name="Feng Z.H.Z."/>
        </authorList>
    </citation>
    <scope>NUCLEOTIDE SEQUENCE</scope>
    <source>
        <strain evidence="7">CBS107.38</strain>
    </source>
</reference>
<reference evidence="7" key="2">
    <citation type="submission" date="2020-08" db="EMBL/GenBank/DDBJ databases">
        <title>Draft Genome Sequence of Cumin Blight Pathogen Alternaria burnsii.</title>
        <authorList>
            <person name="Feng Z."/>
        </authorList>
    </citation>
    <scope>NUCLEOTIDE SEQUENCE</scope>
    <source>
        <strain evidence="7">CBS107.38</strain>
    </source>
</reference>
<evidence type="ECO:0000256" key="5">
    <source>
        <dbReference type="ARBA" id="ARBA00023146"/>
    </source>
</evidence>
<dbReference type="Gene3D" id="3.30.930.10">
    <property type="entry name" value="Bira Bifunctional Protein, Domain 2"/>
    <property type="match status" value="2"/>
</dbReference>
<dbReference type="PROSITE" id="PS50862">
    <property type="entry name" value="AA_TRNA_LIGASE_II"/>
    <property type="match status" value="1"/>
</dbReference>
<dbReference type="InterPro" id="IPR002312">
    <property type="entry name" value="Asp/Asn-tRNA-synth_IIb"/>
</dbReference>
<keyword evidence="4" id="KW-0648">Protein biosynthesis</keyword>
<evidence type="ECO:0000256" key="2">
    <source>
        <dbReference type="ARBA" id="ARBA00022741"/>
    </source>
</evidence>
<dbReference type="Gene3D" id="3.90.550.20">
    <property type="match status" value="1"/>
</dbReference>
<dbReference type="InterPro" id="IPR012340">
    <property type="entry name" value="NA-bd_OB-fold"/>
</dbReference>
<keyword evidence="5 7" id="KW-0030">Aminoacyl-tRNA synthetase</keyword>
<dbReference type="InterPro" id="IPR045864">
    <property type="entry name" value="aa-tRNA-synth_II/BPL/LPL"/>
</dbReference>
<dbReference type="RefSeq" id="XP_038781596.1">
    <property type="nucleotide sequence ID" value="XM_038935826.1"/>
</dbReference>
<dbReference type="Pfam" id="PF05704">
    <property type="entry name" value="Caps_synth"/>
    <property type="match status" value="1"/>
</dbReference>
<keyword evidence="2" id="KW-0547">Nucleotide-binding</keyword>
<dbReference type="InterPro" id="IPR029044">
    <property type="entry name" value="Nucleotide-diphossugar_trans"/>
</dbReference>
<dbReference type="InterPro" id="IPR006195">
    <property type="entry name" value="aa-tRNA-synth_II"/>
</dbReference>
<evidence type="ECO:0000256" key="4">
    <source>
        <dbReference type="ARBA" id="ARBA00022917"/>
    </source>
</evidence>
<keyword evidence="1" id="KW-0436">Ligase</keyword>
<dbReference type="Proteomes" id="UP000596902">
    <property type="component" value="Unassembled WGS sequence"/>
</dbReference>
<dbReference type="PRINTS" id="PR01042">
    <property type="entry name" value="TRNASYNTHASP"/>
</dbReference>
<dbReference type="AlphaFoldDB" id="A0A8H7B1L4"/>
<dbReference type="GO" id="GO:0005524">
    <property type="term" value="F:ATP binding"/>
    <property type="evidence" value="ECO:0007669"/>
    <property type="project" value="UniProtKB-KW"/>
</dbReference>
<dbReference type="Gene3D" id="2.40.50.140">
    <property type="entry name" value="Nucleic acid-binding proteins"/>
    <property type="match status" value="1"/>
</dbReference>
<keyword evidence="3" id="KW-0067">ATP-binding</keyword>
<dbReference type="GO" id="GO:0005739">
    <property type="term" value="C:mitochondrion"/>
    <property type="evidence" value="ECO:0007669"/>
    <property type="project" value="TreeGrafter"/>
</dbReference>
<dbReference type="PANTHER" id="PTHR22594">
    <property type="entry name" value="ASPARTYL/LYSYL-TRNA SYNTHETASE"/>
    <property type="match status" value="1"/>
</dbReference>
<comment type="caution">
    <text evidence="7">The sequence shown here is derived from an EMBL/GenBank/DDBJ whole genome shotgun (WGS) entry which is preliminary data.</text>
</comment>
<accession>A0A8H7B1L4</accession>
<dbReference type="PANTHER" id="PTHR22594:SF5">
    <property type="entry name" value="ASPARTATE--TRNA LIGASE, MITOCHONDRIAL"/>
    <property type="match status" value="1"/>
</dbReference>